<organism evidence="1 2">
    <name type="scientific">Potamilus streckersoni</name>
    <dbReference type="NCBI Taxonomy" id="2493646"/>
    <lineage>
        <taxon>Eukaryota</taxon>
        <taxon>Metazoa</taxon>
        <taxon>Spiralia</taxon>
        <taxon>Lophotrochozoa</taxon>
        <taxon>Mollusca</taxon>
        <taxon>Bivalvia</taxon>
        <taxon>Autobranchia</taxon>
        <taxon>Heteroconchia</taxon>
        <taxon>Palaeoheterodonta</taxon>
        <taxon>Unionida</taxon>
        <taxon>Unionoidea</taxon>
        <taxon>Unionidae</taxon>
        <taxon>Ambleminae</taxon>
        <taxon>Lampsilini</taxon>
        <taxon>Potamilus</taxon>
    </lineage>
</organism>
<dbReference type="EMBL" id="JAEAOA010002306">
    <property type="protein sequence ID" value="KAK3583640.1"/>
    <property type="molecule type" value="Genomic_DNA"/>
</dbReference>
<dbReference type="Proteomes" id="UP001195483">
    <property type="component" value="Unassembled WGS sequence"/>
</dbReference>
<evidence type="ECO:0008006" key="3">
    <source>
        <dbReference type="Google" id="ProtNLM"/>
    </source>
</evidence>
<gene>
    <name evidence="1" type="ORF">CHS0354_039468</name>
</gene>
<keyword evidence="2" id="KW-1185">Reference proteome</keyword>
<dbReference type="InterPro" id="IPR029044">
    <property type="entry name" value="Nucleotide-diphossugar_trans"/>
</dbReference>
<dbReference type="SUPFAM" id="SSF53448">
    <property type="entry name" value="Nucleotide-diphospho-sugar transferases"/>
    <property type="match status" value="1"/>
</dbReference>
<evidence type="ECO:0000313" key="2">
    <source>
        <dbReference type="Proteomes" id="UP001195483"/>
    </source>
</evidence>
<dbReference type="Pfam" id="PF04488">
    <property type="entry name" value="Gly_transf_sug"/>
    <property type="match status" value="1"/>
</dbReference>
<reference evidence="1" key="2">
    <citation type="journal article" date="2021" name="Genome Biol. Evol.">
        <title>Developing a high-quality reference genome for a parasitic bivalve with doubly uniparental inheritance (Bivalvia: Unionida).</title>
        <authorList>
            <person name="Smith C.H."/>
        </authorList>
    </citation>
    <scope>NUCLEOTIDE SEQUENCE</scope>
    <source>
        <strain evidence="1">CHS0354</strain>
        <tissue evidence="1">Mantle</tissue>
    </source>
</reference>
<dbReference type="PANTHER" id="PTHR46830:SF1">
    <property type="entry name" value="ALPHA-1,4-N-ACETYLGLUCOSAMINYLTRANSFERASE"/>
    <property type="match status" value="1"/>
</dbReference>
<dbReference type="PANTHER" id="PTHR46830">
    <property type="entry name" value="TRANSFERASE, PUTATIVE-RELATED"/>
    <property type="match status" value="1"/>
</dbReference>
<proteinExistence type="predicted"/>
<accession>A0AAE0S1S2</accession>
<comment type="caution">
    <text evidence="1">The sequence shown here is derived from an EMBL/GenBank/DDBJ whole genome shotgun (WGS) entry which is preliminary data.</text>
</comment>
<evidence type="ECO:0000313" key="1">
    <source>
        <dbReference type="EMBL" id="KAK3583640.1"/>
    </source>
</evidence>
<reference evidence="1" key="3">
    <citation type="submission" date="2023-05" db="EMBL/GenBank/DDBJ databases">
        <authorList>
            <person name="Smith C.H."/>
        </authorList>
    </citation>
    <scope>NUCLEOTIDE SEQUENCE</scope>
    <source>
        <strain evidence="1">CHS0354</strain>
        <tissue evidence="1">Mantle</tissue>
    </source>
</reference>
<dbReference type="AlphaFoldDB" id="A0AAE0S1S2"/>
<sequence>MYLSFLSTVKIIMPHGIYIHCDIQPHGIFWDKIMSVKGVVFVEYGPTHFIFGKRITRVQHESDVIRTDILYRYGGVYIDWDAFWLKPIDNLLTSGYEFIVAFDHGDRDPFPDSINLGIVLATPGASFLKRLEQSFKYYRGDHITYHAVEGVYKLYEEVPELVQIEPRLQVMCYRLKCHPLWLPDYKNISSHHTFDWTRDAYAIHFTSPLPPEFTNEKLLRASNETFFGKIGNHVLNYN</sequence>
<reference evidence="1" key="1">
    <citation type="journal article" date="2021" name="Genome Biol. Evol.">
        <title>A High-Quality Reference Genome for a Parasitic Bivalve with Doubly Uniparental Inheritance (Bivalvia: Unionida).</title>
        <authorList>
            <person name="Smith C.H."/>
        </authorList>
    </citation>
    <scope>NUCLEOTIDE SEQUENCE</scope>
    <source>
        <strain evidence="1">CHS0354</strain>
    </source>
</reference>
<dbReference type="InterPro" id="IPR007577">
    <property type="entry name" value="GlycoTrfase_DXD_sugar-bd_CS"/>
</dbReference>
<dbReference type="Gene3D" id="3.90.550.20">
    <property type="match status" value="1"/>
</dbReference>
<name>A0AAE0S1S2_9BIVA</name>
<protein>
    <recommendedName>
        <fullName evidence="3">Glycosyltransferase</fullName>
    </recommendedName>
</protein>